<name>A0ABY7NSR3_9SPHN</name>
<gene>
    <name evidence="2" type="ORF">PBT88_05710</name>
</gene>
<dbReference type="InterPro" id="IPR006311">
    <property type="entry name" value="TAT_signal"/>
</dbReference>
<dbReference type="PANTHER" id="PTHR33361:SF2">
    <property type="entry name" value="DUF885 DOMAIN-CONTAINING PROTEIN"/>
    <property type="match status" value="1"/>
</dbReference>
<keyword evidence="1" id="KW-0732">Signal</keyword>
<evidence type="ECO:0000256" key="1">
    <source>
        <dbReference type="SAM" id="SignalP"/>
    </source>
</evidence>
<dbReference type="EMBL" id="CP115174">
    <property type="protein sequence ID" value="WBO23617.1"/>
    <property type="molecule type" value="Genomic_DNA"/>
</dbReference>
<dbReference type="RefSeq" id="WP_270078249.1">
    <property type="nucleotide sequence ID" value="NZ_CP115174.1"/>
</dbReference>
<protein>
    <submittedName>
        <fullName evidence="2">DUF885 family protein</fullName>
    </submittedName>
</protein>
<dbReference type="InterPro" id="IPR010281">
    <property type="entry name" value="DUF885"/>
</dbReference>
<accession>A0ABY7NSR3</accession>
<sequence>MSGFHRRDILAGATGLTASLALPRAAFAADGAPAAVAPADAAAASLLAEIAQTLITEYPENATYYGIDTGQYAVLGSRLTDRSLAAEHRRSAWATQTLARLQAIDRGPLSSAQALDLDVTQDAFQSAVAGWRFPYGDMAALNGQNSFRNTPYTVTQLGGAFVDIPDFLDSKQPVTDAADADAYLARVEDYAGELVAETERLDRERAAGVVAPDFILDIVLGQMTTSRAAPVGDWELVGSLRRKAKAAGLPDRFAEQGEALARSKVAPALDRQIAALKASRAVATADAGVWKLPQGEDYYAWTLRAGTTTTASAEEMHALGREQIARIQSEMDILLKAQGLTQGSVGARMEALAKRPDQLFADSDAGRAQLLAYLNGRIADVRPRLPRAFATLVQGKLIIKPVPVSIQDGAPLGYAAAGSIDGKVPGNYYINLKDMHVWPRFSLPTLCYHEGIPGHVWQGEYANRLPLLRTYLAFNAYSEGWALYSEQLADELGVYEGDPLGKLGYLQSIGFRACRLVVDTGIHAKRWTLQQGIDWMRANTGSSLAEVQSEVTRYCAMPGQACGYKMGHNQINMLRLKAQAALGGRFDLRRFDDAVVLSGNVPLTLLERIVDRYIATAKA</sequence>
<dbReference type="Proteomes" id="UP001210865">
    <property type="component" value="Chromosome"/>
</dbReference>
<feature type="signal peptide" evidence="1">
    <location>
        <begin position="1"/>
        <end position="28"/>
    </location>
</feature>
<organism evidence="2 3">
    <name type="scientific">Sphingomonas abietis</name>
    <dbReference type="NCBI Taxonomy" id="3012344"/>
    <lineage>
        <taxon>Bacteria</taxon>
        <taxon>Pseudomonadati</taxon>
        <taxon>Pseudomonadota</taxon>
        <taxon>Alphaproteobacteria</taxon>
        <taxon>Sphingomonadales</taxon>
        <taxon>Sphingomonadaceae</taxon>
        <taxon>Sphingomonas</taxon>
    </lineage>
</organism>
<evidence type="ECO:0000313" key="2">
    <source>
        <dbReference type="EMBL" id="WBO23617.1"/>
    </source>
</evidence>
<dbReference type="Pfam" id="PF05960">
    <property type="entry name" value="DUF885"/>
    <property type="match status" value="1"/>
</dbReference>
<proteinExistence type="predicted"/>
<keyword evidence="3" id="KW-1185">Reference proteome</keyword>
<dbReference type="PROSITE" id="PS51318">
    <property type="entry name" value="TAT"/>
    <property type="match status" value="1"/>
</dbReference>
<reference evidence="2 3" key="1">
    <citation type="submission" date="2022-12" db="EMBL/GenBank/DDBJ databases">
        <title>Sphingomonas abieness sp. nov., an endophytic bacterium isolated from Abies koreana.</title>
        <authorList>
            <person name="Jiang L."/>
            <person name="Lee J."/>
        </authorList>
    </citation>
    <scope>NUCLEOTIDE SEQUENCE [LARGE SCALE GENOMIC DNA]</scope>
    <source>
        <strain evidence="3">PAMB 00755</strain>
    </source>
</reference>
<dbReference type="PANTHER" id="PTHR33361">
    <property type="entry name" value="GLR0591 PROTEIN"/>
    <property type="match status" value="1"/>
</dbReference>
<evidence type="ECO:0000313" key="3">
    <source>
        <dbReference type="Proteomes" id="UP001210865"/>
    </source>
</evidence>
<feature type="chain" id="PRO_5045386958" evidence="1">
    <location>
        <begin position="29"/>
        <end position="619"/>
    </location>
</feature>